<comment type="caution">
    <text evidence="1">The sequence shown here is derived from an EMBL/GenBank/DDBJ whole genome shotgun (WGS) entry which is preliminary data.</text>
</comment>
<reference evidence="1 2" key="1">
    <citation type="submission" date="2021-04" db="EMBL/GenBank/DDBJ databases">
        <title>Metabacillus sp. strain KIGAM252 whole genome sequence.</title>
        <authorList>
            <person name="Seo M.-J."/>
            <person name="Cho E.-S."/>
            <person name="Hwang C.Y."/>
            <person name="Yoon D.J."/>
        </authorList>
    </citation>
    <scope>NUCLEOTIDE SEQUENCE [LARGE SCALE GENOMIC DNA]</scope>
    <source>
        <strain evidence="1 2">KIGAM252</strain>
    </source>
</reference>
<sequence length="118" mass="13362">MLPDTIRLKGFTRENRHEMIDYSAGSISNCSGWVTNHTMYSNKIIVINFEMKVKGVKELIHLINSNGMTLFEDSLKIIADFPENLVDADKEKEIMGSINITFINDEPDIRIPIPPIPG</sequence>
<accession>A0ABS5LAS0</accession>
<dbReference type="Proteomes" id="UP000682403">
    <property type="component" value="Unassembled WGS sequence"/>
</dbReference>
<dbReference type="EMBL" id="JAGVRK010000001">
    <property type="protein sequence ID" value="MBS2967822.1"/>
    <property type="molecule type" value="Genomic_DNA"/>
</dbReference>
<evidence type="ECO:0000313" key="1">
    <source>
        <dbReference type="EMBL" id="MBS2967822.1"/>
    </source>
</evidence>
<protein>
    <submittedName>
        <fullName evidence="1">Uncharacterized protein</fullName>
    </submittedName>
</protein>
<name>A0ABS5LAS0_9BACI</name>
<proteinExistence type="predicted"/>
<keyword evidence="2" id="KW-1185">Reference proteome</keyword>
<dbReference type="RefSeq" id="WP_211556486.1">
    <property type="nucleotide sequence ID" value="NZ_JAGVRK010000001.1"/>
</dbReference>
<gene>
    <name evidence="1" type="ORF">J9317_03405</name>
</gene>
<organism evidence="1 2">
    <name type="scientific">Metabacillus flavus</name>
    <dbReference type="NCBI Taxonomy" id="2823519"/>
    <lineage>
        <taxon>Bacteria</taxon>
        <taxon>Bacillati</taxon>
        <taxon>Bacillota</taxon>
        <taxon>Bacilli</taxon>
        <taxon>Bacillales</taxon>
        <taxon>Bacillaceae</taxon>
        <taxon>Metabacillus</taxon>
    </lineage>
</organism>
<evidence type="ECO:0000313" key="2">
    <source>
        <dbReference type="Proteomes" id="UP000682403"/>
    </source>
</evidence>